<name>W0DCM0_9AQUI</name>
<sequence>MSKEFELGIGLLKKIYTELQALSTAEDKRQVKELTQAIINPLVAGAYQIKVGEGPQKDKLLEILFPLIRELRDMQNLESIRALAGELVNALNAIEAEVATQEGSS</sequence>
<dbReference type="Proteomes" id="UP000018914">
    <property type="component" value="Chromosome"/>
</dbReference>
<protein>
    <submittedName>
        <fullName evidence="1">Uncharacterized protein</fullName>
    </submittedName>
</protein>
<gene>
    <name evidence="1" type="ORF">THERU_04490</name>
</gene>
<reference evidence="1 2" key="1">
    <citation type="submission" date="2013-12" db="EMBL/GenBank/DDBJ databases">
        <authorList>
            <consortium name="DOE Joint Genome Institute"/>
            <person name="Eisen J."/>
            <person name="Huntemann M."/>
            <person name="Han J."/>
            <person name="Chen A."/>
            <person name="Kyrpides N."/>
            <person name="Mavromatis K."/>
            <person name="Markowitz V."/>
            <person name="Palaniappan K."/>
            <person name="Ivanova N."/>
            <person name="Schaumberg A."/>
            <person name="Pati A."/>
            <person name="Liolios K."/>
            <person name="Nordberg H.P."/>
            <person name="Cantor M.N."/>
            <person name="Hua S.X."/>
            <person name="Woyke T."/>
        </authorList>
    </citation>
    <scope>NUCLEOTIDE SEQUENCE [LARGE SCALE GENOMIC DNA]</scope>
    <source>
        <strain evidence="1 2">DSM 23557</strain>
    </source>
</reference>
<dbReference type="AlphaFoldDB" id="W0DCM0"/>
<proteinExistence type="predicted"/>
<accession>W0DCM0</accession>
<evidence type="ECO:0000313" key="2">
    <source>
        <dbReference type="Proteomes" id="UP000018914"/>
    </source>
</evidence>
<dbReference type="HOGENOM" id="CLU_2235305_0_0_0"/>
<dbReference type="STRING" id="75906.THERU_04490"/>
<organism evidence="2">
    <name type="scientific">Thermocrinis ruber</name>
    <dbReference type="NCBI Taxonomy" id="75906"/>
    <lineage>
        <taxon>Bacteria</taxon>
        <taxon>Pseudomonadati</taxon>
        <taxon>Aquificota</taxon>
        <taxon>Aquificia</taxon>
        <taxon>Aquificales</taxon>
        <taxon>Aquificaceae</taxon>
        <taxon>Thermocrinis</taxon>
    </lineage>
</organism>
<dbReference type="KEGG" id="trd:THERU_04490"/>
<dbReference type="OrthoDB" id="15484at2"/>
<dbReference type="PATRIC" id="fig|75906.3.peg.874"/>
<dbReference type="RefSeq" id="WP_025306068.1">
    <property type="nucleotide sequence ID" value="NZ_CP007028.1"/>
</dbReference>
<evidence type="ECO:0000313" key="1">
    <source>
        <dbReference type="EMBL" id="AHE96046.1"/>
    </source>
</evidence>
<keyword evidence="2" id="KW-1185">Reference proteome</keyword>
<dbReference type="EMBL" id="CP007028">
    <property type="protein sequence ID" value="AHE96046.1"/>
    <property type="molecule type" value="Genomic_DNA"/>
</dbReference>